<evidence type="ECO:0000256" key="5">
    <source>
        <dbReference type="SAM" id="SignalP"/>
    </source>
</evidence>
<dbReference type="Pfam" id="PF00657">
    <property type="entry name" value="Lipase_GDSL"/>
    <property type="match status" value="1"/>
</dbReference>
<comment type="similarity">
    <text evidence="1">Belongs to the 'GDSL' lipolytic enzyme family.</text>
</comment>
<evidence type="ECO:0000313" key="7">
    <source>
        <dbReference type="Proteomes" id="UP000593562"/>
    </source>
</evidence>
<keyword evidence="4" id="KW-0443">Lipid metabolism</keyword>
<dbReference type="InterPro" id="IPR036514">
    <property type="entry name" value="SGNH_hydro_sf"/>
</dbReference>
<comment type="caution">
    <text evidence="6">The sequence shown here is derived from an EMBL/GenBank/DDBJ whole genome shotgun (WGS) entry which is preliminary data.</text>
</comment>
<dbReference type="InterPro" id="IPR001087">
    <property type="entry name" value="GDSL"/>
</dbReference>
<evidence type="ECO:0000256" key="2">
    <source>
        <dbReference type="ARBA" id="ARBA00022801"/>
    </source>
</evidence>
<dbReference type="Proteomes" id="UP000593562">
    <property type="component" value="Unassembled WGS sequence"/>
</dbReference>
<keyword evidence="2" id="KW-0378">Hydrolase</keyword>
<dbReference type="Gene3D" id="3.40.50.1110">
    <property type="entry name" value="SGNH hydrolase"/>
    <property type="match status" value="1"/>
</dbReference>
<dbReference type="InParanoid" id="A0A7J7CI07"/>
<keyword evidence="5" id="KW-0732">Signal</keyword>
<dbReference type="PANTHER" id="PTHR46020">
    <property type="entry name" value="OSJNBB0059K02.9 PROTEIN"/>
    <property type="match status" value="1"/>
</dbReference>
<dbReference type="PANTHER" id="PTHR46020:SF4">
    <property type="entry name" value="OS04G0650200 PROTEIN"/>
    <property type="match status" value="1"/>
</dbReference>
<keyword evidence="3" id="KW-0442">Lipid degradation</keyword>
<dbReference type="SUPFAM" id="SSF52266">
    <property type="entry name" value="SGNH hydrolase"/>
    <property type="match status" value="1"/>
</dbReference>
<protein>
    <submittedName>
        <fullName evidence="6">GDSL esterase/lipase</fullName>
    </submittedName>
</protein>
<feature type="chain" id="PRO_5029740347" evidence="5">
    <location>
        <begin position="28"/>
        <end position="347"/>
    </location>
</feature>
<dbReference type="GO" id="GO:0016042">
    <property type="term" value="P:lipid catabolic process"/>
    <property type="evidence" value="ECO:0007669"/>
    <property type="project" value="UniProtKB-KW"/>
</dbReference>
<dbReference type="AlphaFoldDB" id="A0A7J7CI07"/>
<evidence type="ECO:0000256" key="4">
    <source>
        <dbReference type="ARBA" id="ARBA00023098"/>
    </source>
</evidence>
<reference evidence="6 7" key="1">
    <citation type="journal article" date="2020" name="Nat. Commun.">
        <title>Genome of Tripterygium wilfordii and identification of cytochrome P450 involved in triptolide biosynthesis.</title>
        <authorList>
            <person name="Tu L."/>
            <person name="Su P."/>
            <person name="Zhang Z."/>
            <person name="Gao L."/>
            <person name="Wang J."/>
            <person name="Hu T."/>
            <person name="Zhou J."/>
            <person name="Zhang Y."/>
            <person name="Zhao Y."/>
            <person name="Liu Y."/>
            <person name="Song Y."/>
            <person name="Tong Y."/>
            <person name="Lu Y."/>
            <person name="Yang J."/>
            <person name="Xu C."/>
            <person name="Jia M."/>
            <person name="Peters R.J."/>
            <person name="Huang L."/>
            <person name="Gao W."/>
        </authorList>
    </citation>
    <scope>NUCLEOTIDE SEQUENCE [LARGE SCALE GENOMIC DNA]</scope>
    <source>
        <strain evidence="7">cv. XIE 37</strain>
        <tissue evidence="6">Leaf</tissue>
    </source>
</reference>
<evidence type="ECO:0000256" key="1">
    <source>
        <dbReference type="ARBA" id="ARBA00008668"/>
    </source>
</evidence>
<sequence length="347" mass="37787">MGRQICILCFCLFFCSSTLLMLTGVDAVSVKLFVFGDSYADTGNWRKSGGGPWKEPYGITYPGEPAGRFSNGRVLSDYIASFLGIQSPLPFQLRDMGKPQNGMNFAYGGTGVFDTLASDQPNMTTQIKFFQQLLEENVFTKQDLNSSIALVSLAGNDYGTFLLTNGNIQDLPGLSKSVIEQLTLNLKTIHDLGVPKIAVTSVEPMGCLPQVTASSSYQNCSEGLNSVSQSHNKLLQQAVDSLNKEMGKPIIQILDLYNAFWTTLFNTPNQTGSMEVGSSLLKPCCVGVSSEYSCGNVDQNGGKKYEVCKNPESSFFWDIIHPSQNGWNQVFSALQATLSTISTTQIN</sequence>
<proteinExistence type="inferred from homology"/>
<dbReference type="GO" id="GO:0016788">
    <property type="term" value="F:hydrolase activity, acting on ester bonds"/>
    <property type="evidence" value="ECO:0007669"/>
    <property type="project" value="InterPro"/>
</dbReference>
<gene>
    <name evidence="6" type="ORF">HS088_TW16G00128</name>
</gene>
<evidence type="ECO:0000256" key="3">
    <source>
        <dbReference type="ARBA" id="ARBA00022963"/>
    </source>
</evidence>
<dbReference type="EMBL" id="JAAARO010000016">
    <property type="protein sequence ID" value="KAF5733688.1"/>
    <property type="molecule type" value="Genomic_DNA"/>
</dbReference>
<dbReference type="OrthoDB" id="1600564at2759"/>
<name>A0A7J7CI07_TRIWF</name>
<evidence type="ECO:0000313" key="6">
    <source>
        <dbReference type="EMBL" id="KAF5733688.1"/>
    </source>
</evidence>
<accession>A0A7J7CI07</accession>
<organism evidence="6 7">
    <name type="scientific">Tripterygium wilfordii</name>
    <name type="common">Thunder God vine</name>
    <dbReference type="NCBI Taxonomy" id="458696"/>
    <lineage>
        <taxon>Eukaryota</taxon>
        <taxon>Viridiplantae</taxon>
        <taxon>Streptophyta</taxon>
        <taxon>Embryophyta</taxon>
        <taxon>Tracheophyta</taxon>
        <taxon>Spermatophyta</taxon>
        <taxon>Magnoliopsida</taxon>
        <taxon>eudicotyledons</taxon>
        <taxon>Gunneridae</taxon>
        <taxon>Pentapetalae</taxon>
        <taxon>rosids</taxon>
        <taxon>fabids</taxon>
        <taxon>Celastrales</taxon>
        <taxon>Celastraceae</taxon>
        <taxon>Tripterygium</taxon>
    </lineage>
</organism>
<feature type="signal peptide" evidence="5">
    <location>
        <begin position="1"/>
        <end position="27"/>
    </location>
</feature>
<keyword evidence="7" id="KW-1185">Reference proteome</keyword>